<comment type="subcellular location">
    <subcellularLocation>
        <location evidence="1">Membrane</location>
        <topology evidence="1">Multi-pass membrane protein</topology>
    </subcellularLocation>
</comment>
<feature type="binding site" evidence="6">
    <location>
        <position position="370"/>
    </location>
    <ligand>
        <name>Zn(2+)</name>
        <dbReference type="ChEBI" id="CHEBI:29105"/>
    </ligand>
</feature>
<dbReference type="InterPro" id="IPR004254">
    <property type="entry name" value="AdipoR/HlyIII-related"/>
</dbReference>
<feature type="transmembrane region" description="Helical" evidence="8">
    <location>
        <begin position="167"/>
        <end position="189"/>
    </location>
</feature>
<feature type="region of interest" description="Disordered" evidence="7">
    <location>
        <begin position="1"/>
        <end position="95"/>
    </location>
</feature>
<evidence type="ECO:0000256" key="4">
    <source>
        <dbReference type="ARBA" id="ARBA00022989"/>
    </source>
</evidence>
<dbReference type="GO" id="GO:0038023">
    <property type="term" value="F:signaling receptor activity"/>
    <property type="evidence" value="ECO:0007669"/>
    <property type="project" value="TreeGrafter"/>
</dbReference>
<dbReference type="OrthoDB" id="529367at2759"/>
<dbReference type="STRING" id="2082308.A0A2K1R0E5"/>
<evidence type="ECO:0000256" key="3">
    <source>
        <dbReference type="ARBA" id="ARBA00022692"/>
    </source>
</evidence>
<dbReference type="PRINTS" id="PR01217">
    <property type="entry name" value="PRICHEXTENSN"/>
</dbReference>
<dbReference type="GO" id="GO:0006882">
    <property type="term" value="P:intracellular zinc ion homeostasis"/>
    <property type="evidence" value="ECO:0007669"/>
    <property type="project" value="TreeGrafter"/>
</dbReference>
<keyword evidence="3 8" id="KW-0812">Transmembrane</keyword>
<dbReference type="GO" id="GO:0016020">
    <property type="term" value="C:membrane"/>
    <property type="evidence" value="ECO:0007669"/>
    <property type="project" value="UniProtKB-SubCell"/>
</dbReference>
<keyword evidence="5 8" id="KW-0472">Membrane</keyword>
<feature type="transmembrane region" description="Helical" evidence="8">
    <location>
        <begin position="303"/>
        <end position="325"/>
    </location>
</feature>
<dbReference type="InParanoid" id="A0A2K1R0E5"/>
<comment type="similarity">
    <text evidence="2">Belongs to the ADIPOR family.</text>
</comment>
<feature type="transmembrane region" description="Helical" evidence="8">
    <location>
        <begin position="372"/>
        <end position="392"/>
    </location>
</feature>
<keyword evidence="4 8" id="KW-1133">Transmembrane helix</keyword>
<name>A0A2K1R0E5_9PEZI</name>
<evidence type="ECO:0000313" key="9">
    <source>
        <dbReference type="EMBL" id="PNS20771.1"/>
    </source>
</evidence>
<evidence type="ECO:0000256" key="7">
    <source>
        <dbReference type="SAM" id="MobiDB-lite"/>
    </source>
</evidence>
<dbReference type="Proteomes" id="UP000243797">
    <property type="component" value="Unassembled WGS sequence"/>
</dbReference>
<evidence type="ECO:0000256" key="2">
    <source>
        <dbReference type="ARBA" id="ARBA00007018"/>
    </source>
</evidence>
<evidence type="ECO:0000256" key="1">
    <source>
        <dbReference type="ARBA" id="ARBA00004141"/>
    </source>
</evidence>
<dbReference type="GO" id="GO:0046872">
    <property type="term" value="F:metal ion binding"/>
    <property type="evidence" value="ECO:0007669"/>
    <property type="project" value="UniProtKB-KW"/>
</dbReference>
<feature type="transmembrane region" description="Helical" evidence="8">
    <location>
        <begin position="201"/>
        <end position="220"/>
    </location>
</feature>
<dbReference type="Pfam" id="PF03006">
    <property type="entry name" value="HlyIII"/>
    <property type="match status" value="1"/>
</dbReference>
<feature type="compositionally biased region" description="Pro residues" evidence="7">
    <location>
        <begin position="10"/>
        <end position="33"/>
    </location>
</feature>
<keyword evidence="10" id="KW-1185">Reference proteome</keyword>
<evidence type="ECO:0000256" key="5">
    <source>
        <dbReference type="ARBA" id="ARBA00023136"/>
    </source>
</evidence>
<keyword evidence="6" id="KW-0479">Metal-binding</keyword>
<feature type="compositionally biased region" description="Polar residues" evidence="7">
    <location>
        <begin position="56"/>
        <end position="72"/>
    </location>
</feature>
<dbReference type="PANTHER" id="PTHR20855">
    <property type="entry name" value="ADIPOR/PROGESTIN RECEPTOR-RELATED"/>
    <property type="match status" value="1"/>
</dbReference>
<feature type="transmembrane region" description="Helical" evidence="8">
    <location>
        <begin position="332"/>
        <end position="352"/>
    </location>
</feature>
<dbReference type="PANTHER" id="PTHR20855:SF52">
    <property type="entry name" value="ADIPONECTIN RECEPTOR PROTEIN"/>
    <property type="match status" value="1"/>
</dbReference>
<evidence type="ECO:0000256" key="6">
    <source>
        <dbReference type="PIRSR" id="PIRSR604254-1"/>
    </source>
</evidence>
<feature type="binding site" evidence="6">
    <location>
        <position position="374"/>
    </location>
    <ligand>
        <name>Zn(2+)</name>
        <dbReference type="ChEBI" id="CHEBI:29105"/>
    </ligand>
</feature>
<protein>
    <submittedName>
        <fullName evidence="9">Cell morphoproteinsis protein PAG1</fullName>
    </submittedName>
</protein>
<accession>A0A2K1R0E5</accession>
<feature type="transmembrane region" description="Helical" evidence="8">
    <location>
        <begin position="271"/>
        <end position="291"/>
    </location>
</feature>
<dbReference type="FunCoup" id="A0A2K1R0E5">
    <property type="interactions" value="334"/>
</dbReference>
<gene>
    <name evidence="9" type="ORF">CAC42_2702</name>
</gene>
<reference evidence="9 10" key="1">
    <citation type="submission" date="2017-06" db="EMBL/GenBank/DDBJ databases">
        <title>Draft genome sequence of a variant of Elsinoe murrayae.</title>
        <authorList>
            <person name="Cheng Q."/>
        </authorList>
    </citation>
    <scope>NUCLEOTIDE SEQUENCE [LARGE SCALE GENOMIC DNA]</scope>
    <source>
        <strain evidence="9 10">CQ-2017a</strain>
    </source>
</reference>
<organism evidence="9 10">
    <name type="scientific">Sphaceloma murrayae</name>
    <dbReference type="NCBI Taxonomy" id="2082308"/>
    <lineage>
        <taxon>Eukaryota</taxon>
        <taxon>Fungi</taxon>
        <taxon>Dikarya</taxon>
        <taxon>Ascomycota</taxon>
        <taxon>Pezizomycotina</taxon>
        <taxon>Dothideomycetes</taxon>
        <taxon>Dothideomycetidae</taxon>
        <taxon>Myriangiales</taxon>
        <taxon>Elsinoaceae</taxon>
        <taxon>Sphaceloma</taxon>
    </lineage>
</organism>
<feature type="binding site" evidence="6">
    <location>
        <position position="222"/>
    </location>
    <ligand>
        <name>Zn(2+)</name>
        <dbReference type="ChEBI" id="CHEBI:29105"/>
    </ligand>
</feature>
<dbReference type="AlphaFoldDB" id="A0A2K1R0E5"/>
<comment type="caution">
    <text evidence="9">The sequence shown here is derived from an EMBL/GenBank/DDBJ whole genome shotgun (WGS) entry which is preliminary data.</text>
</comment>
<dbReference type="EMBL" id="NKHZ01000017">
    <property type="protein sequence ID" value="PNS20771.1"/>
    <property type="molecule type" value="Genomic_DNA"/>
</dbReference>
<evidence type="ECO:0000256" key="8">
    <source>
        <dbReference type="SAM" id="Phobius"/>
    </source>
</evidence>
<feature type="transmembrane region" description="Helical" evidence="8">
    <location>
        <begin position="240"/>
        <end position="259"/>
    </location>
</feature>
<keyword evidence="6" id="KW-0862">Zinc</keyword>
<sequence length="407" mass="44093">MPSRRRHPGPINPPRTTPSPGPSPPKPISPGPSPSSSTSTSHPPRPILRKKKSVTFHPSTKKSASQQNTPVLSSSPAFPAPSPPPTVLHLGPLPTGPPSKPALLSPFPAYEEPPLDIWTKPKLLDYSHLPLWRADNALILSGYRPQSFSHAGSVPSLWWIHNETCNIWSHLLGLAGFAAFGAWWLAGGLATRYPQYAPGDWWAFAAFFAGVCSCLAASALFHLFHNVGPAEARAWNGLDYAGIVACIWGSFVACLHFGFGNGEWREVRRGYEGMITGLALLCTGVSVLPGFRTPKWRPARAGMFVAMGLSAVVPVGHAVVAFGVAECDRRMGLSWVVRQGVLYIAGAGLYAARIPERWAPGRFDIWGSSHQIFHFLVVFAACAHLKGLLLALDYKYNGMIPDYLKGQ</sequence>
<proteinExistence type="inferred from homology"/>
<evidence type="ECO:0000313" key="10">
    <source>
        <dbReference type="Proteomes" id="UP000243797"/>
    </source>
</evidence>